<dbReference type="PIRSF" id="PIRSF006060">
    <property type="entry name" value="AA_transporter"/>
    <property type="match status" value="1"/>
</dbReference>
<feature type="transmembrane region" description="Helical" evidence="7">
    <location>
        <begin position="289"/>
        <end position="316"/>
    </location>
</feature>
<dbReference type="Proteomes" id="UP000054608">
    <property type="component" value="Unassembled WGS sequence"/>
</dbReference>
<comment type="caution">
    <text evidence="8">The sequence shown here is derived from an EMBL/GenBank/DDBJ whole genome shotgun (WGS) entry which is preliminary data.</text>
</comment>
<keyword evidence="4 7" id="KW-0812">Transmembrane</keyword>
<dbReference type="STRING" id="458.Lrub_2108"/>
<dbReference type="InterPro" id="IPR050367">
    <property type="entry name" value="APC_superfamily"/>
</dbReference>
<dbReference type="EMBL" id="LNYT01000020">
    <property type="protein sequence ID" value="KTD47186.1"/>
    <property type="molecule type" value="Genomic_DNA"/>
</dbReference>
<keyword evidence="5 7" id="KW-1133">Transmembrane helix</keyword>
<dbReference type="Gene3D" id="1.20.1740.10">
    <property type="entry name" value="Amino acid/polyamine transporter I"/>
    <property type="match status" value="1"/>
</dbReference>
<evidence type="ECO:0000256" key="1">
    <source>
        <dbReference type="ARBA" id="ARBA00004651"/>
    </source>
</evidence>
<proteinExistence type="predicted"/>
<organism evidence="8 9">
    <name type="scientific">Legionella rubrilucens</name>
    <dbReference type="NCBI Taxonomy" id="458"/>
    <lineage>
        <taxon>Bacteria</taxon>
        <taxon>Pseudomonadati</taxon>
        <taxon>Pseudomonadota</taxon>
        <taxon>Gammaproteobacteria</taxon>
        <taxon>Legionellales</taxon>
        <taxon>Legionellaceae</taxon>
        <taxon>Legionella</taxon>
    </lineage>
</organism>
<evidence type="ECO:0000256" key="5">
    <source>
        <dbReference type="ARBA" id="ARBA00022989"/>
    </source>
</evidence>
<keyword evidence="9" id="KW-1185">Reference proteome</keyword>
<feature type="transmembrane region" description="Helical" evidence="7">
    <location>
        <begin position="371"/>
        <end position="395"/>
    </location>
</feature>
<dbReference type="PATRIC" id="fig|458.5.peg.2199"/>
<evidence type="ECO:0000313" key="8">
    <source>
        <dbReference type="EMBL" id="KTD47186.1"/>
    </source>
</evidence>
<evidence type="ECO:0000313" key="9">
    <source>
        <dbReference type="Proteomes" id="UP000054608"/>
    </source>
</evidence>
<feature type="transmembrane region" description="Helical" evidence="7">
    <location>
        <begin position="50"/>
        <end position="71"/>
    </location>
</feature>
<protein>
    <submittedName>
        <fullName evidence="8">Amino acid antiporter</fullName>
    </submittedName>
</protein>
<feature type="transmembrane region" description="Helical" evidence="7">
    <location>
        <begin position="161"/>
        <end position="188"/>
    </location>
</feature>
<sequence length="481" mass="53789">MLTFLTILQPASPMKSWSTQKISTFALVLLITGAIDSIRNLPGTALFGSSLIFFFIFSAIVFLIPVALVAAELSSTWSDEEGGIYSWVRHAFGENVAFFTIWLQWINTMVWYPTILSFIAGTLAYLINPALAEHKFYLISVILIIFWSLTLLGLTGIRASAAFASVCAIFGMILPMGLIIFLAFIWLIKGHPLAIDLSFSHLIPHWKDTQSWVSLTAIMTSFLGMELAAVHVRNVRDPQKNFPRAMFFSVLLILTTMIFGSLAIAFVLPQKEINLVDGVMQAFTNFFEAYHLSALMPVVVGLLLLGSLGSMVNWIISPAKGMLLAADNGFLPHWLYRLNRHGVASRILILQAVLVTLLCGGFLLFPTINAIYWLFTALSTELYILMYVLMFIAAFRLKSKFADKPRPFKIPLGRFGYYLTCLLGLTGCVITLIIGFIPPESNMDMGDASHYRLVFACGIVLMIIPAFFLYLRRLHLQKKHQ</sequence>
<reference evidence="8 9" key="1">
    <citation type="submission" date="2015-11" db="EMBL/GenBank/DDBJ databases">
        <title>Genomic analysis of 38 Legionella species identifies large and diverse effector repertoires.</title>
        <authorList>
            <person name="Burstein D."/>
            <person name="Amaro F."/>
            <person name="Zusman T."/>
            <person name="Lifshitz Z."/>
            <person name="Cohen O."/>
            <person name="Gilbert J.A."/>
            <person name="Pupko T."/>
            <person name="Shuman H.A."/>
            <person name="Segal G."/>
        </authorList>
    </citation>
    <scope>NUCLEOTIDE SEQUENCE [LARGE SCALE GENOMIC DNA]</scope>
    <source>
        <strain evidence="8 9">WA-270A-C2</strain>
    </source>
</reference>
<keyword evidence="2" id="KW-0813">Transport</keyword>
<evidence type="ECO:0000256" key="2">
    <source>
        <dbReference type="ARBA" id="ARBA00022448"/>
    </source>
</evidence>
<feature type="transmembrane region" description="Helical" evidence="7">
    <location>
        <begin position="110"/>
        <end position="130"/>
    </location>
</feature>
<evidence type="ECO:0000256" key="6">
    <source>
        <dbReference type="ARBA" id="ARBA00023136"/>
    </source>
</evidence>
<evidence type="ECO:0000256" key="7">
    <source>
        <dbReference type="SAM" id="Phobius"/>
    </source>
</evidence>
<evidence type="ECO:0000256" key="3">
    <source>
        <dbReference type="ARBA" id="ARBA00022475"/>
    </source>
</evidence>
<dbReference type="InterPro" id="IPR002293">
    <property type="entry name" value="AA/rel_permease1"/>
</dbReference>
<feature type="transmembrane region" description="Helical" evidence="7">
    <location>
        <begin position="245"/>
        <end position="269"/>
    </location>
</feature>
<dbReference type="AlphaFoldDB" id="A0A0W0XS42"/>
<dbReference type="PANTHER" id="PTHR42770:SF15">
    <property type="entry name" value="GLUTAMATE_GAMMA-AMINOBUTYRATE ANTIPORTER-RELATED"/>
    <property type="match status" value="1"/>
</dbReference>
<comment type="subcellular location">
    <subcellularLocation>
        <location evidence="1">Cell membrane</location>
        <topology evidence="1">Multi-pass membrane protein</topology>
    </subcellularLocation>
</comment>
<evidence type="ECO:0000256" key="4">
    <source>
        <dbReference type="ARBA" id="ARBA00022692"/>
    </source>
</evidence>
<dbReference type="GO" id="GO:0022857">
    <property type="term" value="F:transmembrane transporter activity"/>
    <property type="evidence" value="ECO:0007669"/>
    <property type="project" value="InterPro"/>
</dbReference>
<feature type="transmembrane region" description="Helical" evidence="7">
    <location>
        <begin position="136"/>
        <end position="154"/>
    </location>
</feature>
<dbReference type="PANTHER" id="PTHR42770">
    <property type="entry name" value="AMINO ACID TRANSPORTER-RELATED"/>
    <property type="match status" value="1"/>
</dbReference>
<feature type="transmembrane region" description="Helical" evidence="7">
    <location>
        <begin position="347"/>
        <end position="365"/>
    </location>
</feature>
<gene>
    <name evidence="8" type="ORF">Lrub_2108</name>
</gene>
<keyword evidence="6 7" id="KW-0472">Membrane</keyword>
<feature type="transmembrane region" description="Helical" evidence="7">
    <location>
        <begin position="449"/>
        <end position="471"/>
    </location>
</feature>
<feature type="transmembrane region" description="Helical" evidence="7">
    <location>
        <begin position="20"/>
        <end position="38"/>
    </location>
</feature>
<dbReference type="GO" id="GO:0005886">
    <property type="term" value="C:plasma membrane"/>
    <property type="evidence" value="ECO:0007669"/>
    <property type="project" value="UniProtKB-SubCell"/>
</dbReference>
<name>A0A0W0XS42_9GAMM</name>
<keyword evidence="3" id="KW-1003">Cell membrane</keyword>
<feature type="transmembrane region" description="Helical" evidence="7">
    <location>
        <begin position="212"/>
        <end position="233"/>
    </location>
</feature>
<accession>A0A0W0XS42</accession>
<dbReference type="Pfam" id="PF13520">
    <property type="entry name" value="AA_permease_2"/>
    <property type="match status" value="1"/>
</dbReference>
<feature type="transmembrane region" description="Helical" evidence="7">
    <location>
        <begin position="415"/>
        <end position="437"/>
    </location>
</feature>